<evidence type="ECO:0000256" key="4">
    <source>
        <dbReference type="ARBA" id="ARBA00023136"/>
    </source>
</evidence>
<feature type="region of interest" description="Disordered" evidence="5">
    <location>
        <begin position="15"/>
        <end position="48"/>
    </location>
</feature>
<feature type="transmembrane region" description="Helical" evidence="6">
    <location>
        <begin position="182"/>
        <end position="207"/>
    </location>
</feature>
<dbReference type="InterPro" id="IPR018499">
    <property type="entry name" value="Tetraspanin/Peripherin"/>
</dbReference>
<evidence type="ECO:0000256" key="6">
    <source>
        <dbReference type="SAM" id="Phobius"/>
    </source>
</evidence>
<dbReference type="EMBL" id="KL197751">
    <property type="protein sequence ID" value="KDQ51182.1"/>
    <property type="molecule type" value="Genomic_DNA"/>
</dbReference>
<evidence type="ECO:0000256" key="5">
    <source>
        <dbReference type="SAM" id="MobiDB-lite"/>
    </source>
</evidence>
<reference evidence="8" key="1">
    <citation type="journal article" date="2014" name="Proc. Natl. Acad. Sci. U.S.A.">
        <title>Extensive sampling of basidiomycete genomes demonstrates inadequacy of the white-rot/brown-rot paradigm for wood decay fungi.</title>
        <authorList>
            <person name="Riley R."/>
            <person name="Salamov A.A."/>
            <person name="Brown D.W."/>
            <person name="Nagy L.G."/>
            <person name="Floudas D."/>
            <person name="Held B.W."/>
            <person name="Levasseur A."/>
            <person name="Lombard V."/>
            <person name="Morin E."/>
            <person name="Otillar R."/>
            <person name="Lindquist E.A."/>
            <person name="Sun H."/>
            <person name="LaButti K.M."/>
            <person name="Schmutz J."/>
            <person name="Jabbour D."/>
            <person name="Luo H."/>
            <person name="Baker S.E."/>
            <person name="Pisabarro A.G."/>
            <person name="Walton J.D."/>
            <person name="Blanchette R.A."/>
            <person name="Henrissat B."/>
            <person name="Martin F."/>
            <person name="Cullen D."/>
            <person name="Hibbett D.S."/>
            <person name="Grigoriev I.V."/>
        </authorList>
    </citation>
    <scope>NUCLEOTIDE SEQUENCE [LARGE SCALE GENOMIC DNA]</scope>
    <source>
        <strain evidence="8">MUCL 33604</strain>
    </source>
</reference>
<dbReference type="InParanoid" id="A0A067PJH1"/>
<dbReference type="OrthoDB" id="2156690at2759"/>
<dbReference type="AlphaFoldDB" id="A0A067PJH1"/>
<evidence type="ECO:0000256" key="3">
    <source>
        <dbReference type="ARBA" id="ARBA00022989"/>
    </source>
</evidence>
<evidence type="ECO:0000313" key="8">
    <source>
        <dbReference type="Proteomes" id="UP000027265"/>
    </source>
</evidence>
<sequence>MQRVWSVYLESNAGHGAAAQPNHNVPRPSMERSPPQSRRSSLGAESTVSAAASTRYMLAGMNQNTSSLGLPNFQSNASSLSLTPRADAPFIPRTGSPVSLGVNYVPSKFSEALLNAGVKKRKGDKNVDPVVPKRGGGRDAFRANEARMPGHGDEDYDGLSSNWFGDKDGGRRPRLRWNKFKWSLFAANLLLSVYSIVALIFCLLTWFDVWKHADVVRVGDRTELITSTLAASVGILTSLIGWAGVLLNNRGFLAVYTFMLWVCFGLLVTPGYIAYKRRTFNLEGKINSEWSRQLGAEGRLRIQNQLRCCGYFSPFVEATVSQTCYSRSLLPGCKASYFDFQKTVLSRWYIVAFAIVPFHILIILAGLLCSNHVTYRFGKGMMPKAYRLNLDTMAVIMDQYASQLAEQYGSDVALDIMSRSRSNLQLDSVPSMSYTSGATYPANSKYDQLRR</sequence>
<comment type="subcellular location">
    <subcellularLocation>
        <location evidence="1">Membrane</location>
        <topology evidence="1">Multi-pass membrane protein</topology>
    </subcellularLocation>
</comment>
<keyword evidence="8" id="KW-1185">Reference proteome</keyword>
<gene>
    <name evidence="7" type="ORF">JAAARDRAFT_41450</name>
</gene>
<feature type="compositionally biased region" description="Polar residues" evidence="5">
    <location>
        <begin position="34"/>
        <end position="48"/>
    </location>
</feature>
<evidence type="ECO:0000256" key="2">
    <source>
        <dbReference type="ARBA" id="ARBA00022692"/>
    </source>
</evidence>
<evidence type="ECO:0000313" key="7">
    <source>
        <dbReference type="EMBL" id="KDQ51182.1"/>
    </source>
</evidence>
<proteinExistence type="predicted"/>
<feature type="transmembrane region" description="Helical" evidence="6">
    <location>
        <begin position="227"/>
        <end position="247"/>
    </location>
</feature>
<dbReference type="GO" id="GO:0016020">
    <property type="term" value="C:membrane"/>
    <property type="evidence" value="ECO:0007669"/>
    <property type="project" value="UniProtKB-SubCell"/>
</dbReference>
<evidence type="ECO:0008006" key="9">
    <source>
        <dbReference type="Google" id="ProtNLM"/>
    </source>
</evidence>
<protein>
    <recommendedName>
        <fullName evidence="9">Tetraspanin Tsp2 family</fullName>
    </recommendedName>
</protein>
<dbReference type="Proteomes" id="UP000027265">
    <property type="component" value="Unassembled WGS sequence"/>
</dbReference>
<keyword evidence="2 6" id="KW-0812">Transmembrane</keyword>
<name>A0A067PJH1_9AGAM</name>
<dbReference type="Pfam" id="PF00335">
    <property type="entry name" value="Tetraspanin"/>
    <property type="match status" value="1"/>
</dbReference>
<accession>A0A067PJH1</accession>
<feature type="region of interest" description="Disordered" evidence="5">
    <location>
        <begin position="123"/>
        <end position="147"/>
    </location>
</feature>
<keyword evidence="3 6" id="KW-1133">Transmembrane helix</keyword>
<evidence type="ECO:0000256" key="1">
    <source>
        <dbReference type="ARBA" id="ARBA00004141"/>
    </source>
</evidence>
<keyword evidence="4 6" id="KW-0472">Membrane</keyword>
<feature type="compositionally biased region" description="Basic and acidic residues" evidence="5">
    <location>
        <begin position="136"/>
        <end position="147"/>
    </location>
</feature>
<feature type="transmembrane region" description="Helical" evidence="6">
    <location>
        <begin position="254"/>
        <end position="275"/>
    </location>
</feature>
<dbReference type="STRING" id="933084.A0A067PJH1"/>
<dbReference type="HOGENOM" id="CLU_030826_1_0_1"/>
<feature type="transmembrane region" description="Helical" evidence="6">
    <location>
        <begin position="348"/>
        <end position="369"/>
    </location>
</feature>
<organism evidence="7 8">
    <name type="scientific">Jaapia argillacea MUCL 33604</name>
    <dbReference type="NCBI Taxonomy" id="933084"/>
    <lineage>
        <taxon>Eukaryota</taxon>
        <taxon>Fungi</taxon>
        <taxon>Dikarya</taxon>
        <taxon>Basidiomycota</taxon>
        <taxon>Agaricomycotina</taxon>
        <taxon>Agaricomycetes</taxon>
        <taxon>Agaricomycetidae</taxon>
        <taxon>Jaapiales</taxon>
        <taxon>Jaapiaceae</taxon>
        <taxon>Jaapia</taxon>
    </lineage>
</organism>